<name>Q6Z8U7_ORYSJ</name>
<feature type="compositionally biased region" description="Gly residues" evidence="1">
    <location>
        <begin position="17"/>
        <end position="35"/>
    </location>
</feature>
<sequence>MNNTRQNTWVKEDLLAEGGGGGAAGGVAGRGGGGGDRCRHRASAASPPAVGRHRATAPDPSSATAPPLAPAESGGRTAAAPPHPPLPDLAARPPLPPPPAWRRRASPPAPAGSGGRAAAPPLATAQRKRGEIERRSGRDRGEVEKREPAGLISSCGPRWERRHIYTVAEVISNGLGLKSRLRRQTQAARHSARSEQRLHDRDSARPGRDRLTALMAGAIDEVASWTAHWLDYFSSYHHRLQTSDSADAASDLQFRFHRFRGYKQDDP</sequence>
<gene>
    <name evidence="2" type="ORF">P0605H02.50</name>
    <name evidence="3" type="ORF">P0686H11.10</name>
</gene>
<proteinExistence type="predicted"/>
<feature type="compositionally biased region" description="Basic and acidic residues" evidence="1">
    <location>
        <begin position="192"/>
        <end position="206"/>
    </location>
</feature>
<feature type="compositionally biased region" description="Pro residues" evidence="1">
    <location>
        <begin position="81"/>
        <end position="100"/>
    </location>
</feature>
<feature type="region of interest" description="Disordered" evidence="1">
    <location>
        <begin position="1"/>
        <end position="154"/>
    </location>
</feature>
<reference evidence="3" key="2">
    <citation type="submission" date="2002-02" db="EMBL/GenBank/DDBJ databases">
        <title>Oryza sativa nipponbare(GA3) genomic DNA, chromosome 8, PAC clone:P0686H11.</title>
        <authorList>
            <person name="Sasaki T."/>
            <person name="Matsumoto T."/>
            <person name="Yamamoto K."/>
        </authorList>
    </citation>
    <scope>NUCLEOTIDE SEQUENCE</scope>
</reference>
<reference evidence="2" key="1">
    <citation type="submission" date="2002-01" db="EMBL/GenBank/DDBJ databases">
        <title>Oryza sativa nipponbare(GA3) genomic DNA, chromosome 8, PAC clone:P0605H02.</title>
        <authorList>
            <person name="Sasaki T."/>
            <person name="Matsumoto T."/>
            <person name="Yamamoto K."/>
        </authorList>
    </citation>
    <scope>NUCLEOTIDE SEQUENCE</scope>
</reference>
<dbReference type="Proteomes" id="UP000000763">
    <property type="component" value="Chromosome 8"/>
</dbReference>
<feature type="region of interest" description="Disordered" evidence="1">
    <location>
        <begin position="185"/>
        <end position="206"/>
    </location>
</feature>
<evidence type="ECO:0000313" key="2">
    <source>
        <dbReference type="EMBL" id="BAD09682.1"/>
    </source>
</evidence>
<reference evidence="4" key="3">
    <citation type="journal article" date="2005" name="Nature">
        <title>The map-based sequence of the rice genome.</title>
        <authorList>
            <consortium name="International rice genome sequencing project (IRGSP)"/>
            <person name="Matsumoto T."/>
            <person name="Wu J."/>
            <person name="Kanamori H."/>
            <person name="Katayose Y."/>
            <person name="Fujisawa M."/>
            <person name="Namiki N."/>
            <person name="Mizuno H."/>
            <person name="Yamamoto K."/>
            <person name="Antonio B.A."/>
            <person name="Baba T."/>
            <person name="Sakata K."/>
            <person name="Nagamura Y."/>
            <person name="Aoki H."/>
            <person name="Arikawa K."/>
            <person name="Arita K."/>
            <person name="Bito T."/>
            <person name="Chiden Y."/>
            <person name="Fujitsuka N."/>
            <person name="Fukunaka R."/>
            <person name="Hamada M."/>
            <person name="Harada C."/>
            <person name="Hayashi A."/>
            <person name="Hijishita S."/>
            <person name="Honda M."/>
            <person name="Hosokawa S."/>
            <person name="Ichikawa Y."/>
            <person name="Idonuma A."/>
            <person name="Iijima M."/>
            <person name="Ikeda M."/>
            <person name="Ikeno M."/>
            <person name="Ito K."/>
            <person name="Ito S."/>
            <person name="Ito T."/>
            <person name="Ito Y."/>
            <person name="Ito Y."/>
            <person name="Iwabuchi A."/>
            <person name="Kamiya K."/>
            <person name="Karasawa W."/>
            <person name="Kurita K."/>
            <person name="Katagiri S."/>
            <person name="Kikuta A."/>
            <person name="Kobayashi H."/>
            <person name="Kobayashi N."/>
            <person name="Machita K."/>
            <person name="Maehara T."/>
            <person name="Masukawa M."/>
            <person name="Mizubayashi T."/>
            <person name="Mukai Y."/>
            <person name="Nagasaki H."/>
            <person name="Nagata Y."/>
            <person name="Naito S."/>
            <person name="Nakashima M."/>
            <person name="Nakama Y."/>
            <person name="Nakamichi Y."/>
            <person name="Nakamura M."/>
            <person name="Meguro A."/>
            <person name="Negishi M."/>
            <person name="Ohta I."/>
            <person name="Ohta T."/>
            <person name="Okamoto M."/>
            <person name="Ono N."/>
            <person name="Saji S."/>
            <person name="Sakaguchi M."/>
            <person name="Sakai K."/>
            <person name="Shibata M."/>
            <person name="Shimokawa T."/>
            <person name="Song J."/>
            <person name="Takazaki Y."/>
            <person name="Terasawa K."/>
            <person name="Tsugane M."/>
            <person name="Tsuji K."/>
            <person name="Ueda S."/>
            <person name="Waki K."/>
            <person name="Yamagata H."/>
            <person name="Yamamoto M."/>
            <person name="Yamamoto S."/>
            <person name="Yamane H."/>
            <person name="Yoshiki S."/>
            <person name="Yoshihara R."/>
            <person name="Yukawa K."/>
            <person name="Zhong H."/>
            <person name="Yano M."/>
            <person name="Yuan Q."/>
            <person name="Ouyang S."/>
            <person name="Liu J."/>
            <person name="Jones K.M."/>
            <person name="Gansberger K."/>
            <person name="Moffat K."/>
            <person name="Hill J."/>
            <person name="Bera J."/>
            <person name="Fadrosh D."/>
            <person name="Jin S."/>
            <person name="Johri S."/>
            <person name="Kim M."/>
            <person name="Overton L."/>
            <person name="Reardon M."/>
            <person name="Tsitrin T."/>
            <person name="Vuong H."/>
            <person name="Weaver B."/>
            <person name="Ciecko A."/>
            <person name="Tallon L."/>
            <person name="Jackson J."/>
            <person name="Pai G."/>
            <person name="Aken S.V."/>
            <person name="Utterback T."/>
            <person name="Reidmuller S."/>
            <person name="Feldblyum T."/>
            <person name="Hsiao J."/>
            <person name="Zismann V."/>
            <person name="Iobst S."/>
            <person name="de Vazeille A.R."/>
            <person name="Buell C.R."/>
            <person name="Ying K."/>
            <person name="Li Y."/>
            <person name="Lu T."/>
            <person name="Huang Y."/>
            <person name="Zhao Q."/>
            <person name="Feng Q."/>
            <person name="Zhang L."/>
            <person name="Zhu J."/>
            <person name="Weng Q."/>
            <person name="Mu J."/>
            <person name="Lu Y."/>
            <person name="Fan D."/>
            <person name="Liu Y."/>
            <person name="Guan J."/>
            <person name="Zhang Y."/>
            <person name="Yu S."/>
            <person name="Liu X."/>
            <person name="Zhang Y."/>
            <person name="Hong G."/>
            <person name="Han B."/>
            <person name="Choisne N."/>
            <person name="Demange N."/>
            <person name="Orjeda G."/>
            <person name="Samain S."/>
            <person name="Cattolico L."/>
            <person name="Pelletier E."/>
            <person name="Couloux A."/>
            <person name="Segurens B."/>
            <person name="Wincker P."/>
            <person name="D'Hont A."/>
            <person name="Scarpelli C."/>
            <person name="Weissenbach J."/>
            <person name="Salanoubat M."/>
            <person name="Quetier F."/>
            <person name="Yu Y."/>
            <person name="Kim H.R."/>
            <person name="Rambo T."/>
            <person name="Currie J."/>
            <person name="Collura K."/>
            <person name="Luo M."/>
            <person name="Yang T."/>
            <person name="Ammiraju J.S.S."/>
            <person name="Engler F."/>
            <person name="Soderlund C."/>
            <person name="Wing R.A."/>
            <person name="Palmer L.E."/>
            <person name="de la Bastide M."/>
            <person name="Spiegel L."/>
            <person name="Nascimento L."/>
            <person name="Zutavern T."/>
            <person name="O'Shaughnessy A."/>
            <person name="Dike S."/>
            <person name="Dedhia N."/>
            <person name="Preston R."/>
            <person name="Balija V."/>
            <person name="McCombie W.R."/>
            <person name="Chow T."/>
            <person name="Chen H."/>
            <person name="Chung M."/>
            <person name="Chen C."/>
            <person name="Shaw J."/>
            <person name="Wu H."/>
            <person name="Hsiao K."/>
            <person name="Chao Y."/>
            <person name="Chu M."/>
            <person name="Cheng C."/>
            <person name="Hour A."/>
            <person name="Lee P."/>
            <person name="Lin S."/>
            <person name="Lin Y."/>
            <person name="Liou J."/>
            <person name="Liu S."/>
            <person name="Hsing Y."/>
            <person name="Raghuvanshi S."/>
            <person name="Mohanty A."/>
            <person name="Bharti A.K."/>
            <person name="Gaur A."/>
            <person name="Gupta V."/>
            <person name="Kumar D."/>
            <person name="Ravi V."/>
            <person name="Vij S."/>
            <person name="Kapur A."/>
            <person name="Khurana P."/>
            <person name="Khurana P."/>
            <person name="Khurana J.P."/>
            <person name="Tyagi A.K."/>
            <person name="Gaikwad K."/>
            <person name="Singh A."/>
            <person name="Dalal V."/>
            <person name="Srivastava S."/>
            <person name="Dixit A."/>
            <person name="Pal A.K."/>
            <person name="Ghazi I.A."/>
            <person name="Yadav M."/>
            <person name="Pandit A."/>
            <person name="Bhargava A."/>
            <person name="Sureshbabu K."/>
            <person name="Batra K."/>
            <person name="Sharma T.R."/>
            <person name="Mohapatra T."/>
            <person name="Singh N.K."/>
            <person name="Messing J."/>
            <person name="Nelson A.B."/>
            <person name="Fuks G."/>
            <person name="Kavchok S."/>
            <person name="Keizer G."/>
            <person name="Linton E."/>
            <person name="Llaca V."/>
            <person name="Song R."/>
            <person name="Tanyolac B."/>
            <person name="Young S."/>
            <person name="Ho-Il K."/>
            <person name="Hahn J.H."/>
            <person name="Sangsakoo G."/>
            <person name="Vanavichit A."/>
            <person name="de Mattos Luiz.A.T."/>
            <person name="Zimmer P.D."/>
            <person name="Malone G."/>
            <person name="Dellagostin O."/>
            <person name="de Oliveira A.C."/>
            <person name="Bevan M."/>
            <person name="Bancroft I."/>
            <person name="Minx P."/>
            <person name="Cordum H."/>
            <person name="Wilson R."/>
            <person name="Cheng Z."/>
            <person name="Jin W."/>
            <person name="Jiang J."/>
            <person name="Leong S.A."/>
            <person name="Iwama H."/>
            <person name="Gojobori T."/>
            <person name="Itoh T."/>
            <person name="Niimura Y."/>
            <person name="Fujii Y."/>
            <person name="Habara T."/>
            <person name="Sakai H."/>
            <person name="Sato Y."/>
            <person name="Wilson G."/>
            <person name="Kumar K."/>
            <person name="McCouch S."/>
            <person name="Juretic N."/>
            <person name="Hoen D."/>
            <person name="Wright S."/>
            <person name="Bruskiewich R."/>
            <person name="Bureau T."/>
            <person name="Miyao A."/>
            <person name="Hirochika H."/>
            <person name="Nishikawa T."/>
            <person name="Kadowaki K."/>
            <person name="Sugiura M."/>
            <person name="Burr B."/>
            <person name="Sasaki T."/>
        </authorList>
    </citation>
    <scope>NUCLEOTIDE SEQUENCE [LARGE SCALE GENOMIC DNA]</scope>
    <source>
        <strain evidence="4">cv. Nipponbare</strain>
    </source>
</reference>
<feature type="compositionally biased region" description="Low complexity" evidence="1">
    <location>
        <begin position="57"/>
        <end position="66"/>
    </location>
</feature>
<evidence type="ECO:0000313" key="3">
    <source>
        <dbReference type="EMBL" id="BAD10004.1"/>
    </source>
</evidence>
<organism evidence="3 4">
    <name type="scientific">Oryza sativa subsp. japonica</name>
    <name type="common">Rice</name>
    <dbReference type="NCBI Taxonomy" id="39947"/>
    <lineage>
        <taxon>Eukaryota</taxon>
        <taxon>Viridiplantae</taxon>
        <taxon>Streptophyta</taxon>
        <taxon>Embryophyta</taxon>
        <taxon>Tracheophyta</taxon>
        <taxon>Spermatophyta</taxon>
        <taxon>Magnoliopsida</taxon>
        <taxon>Liliopsida</taxon>
        <taxon>Poales</taxon>
        <taxon>Poaceae</taxon>
        <taxon>BOP clade</taxon>
        <taxon>Oryzoideae</taxon>
        <taxon>Oryzeae</taxon>
        <taxon>Oryzinae</taxon>
        <taxon>Oryza</taxon>
        <taxon>Oryza sativa</taxon>
    </lineage>
</organism>
<feature type="compositionally biased region" description="Basic and acidic residues" evidence="1">
    <location>
        <begin position="128"/>
        <end position="148"/>
    </location>
</feature>
<dbReference type="EMBL" id="AP004762">
    <property type="protein sequence ID" value="BAD10004.1"/>
    <property type="molecule type" value="Genomic_DNA"/>
</dbReference>
<evidence type="ECO:0000256" key="1">
    <source>
        <dbReference type="SAM" id="MobiDB-lite"/>
    </source>
</evidence>
<reference evidence="4" key="4">
    <citation type="journal article" date="2008" name="Nucleic Acids Res.">
        <title>The rice annotation project database (RAP-DB): 2008 update.</title>
        <authorList>
            <consortium name="The rice annotation project (RAP)"/>
        </authorList>
    </citation>
    <scope>GENOME REANNOTATION</scope>
    <source>
        <strain evidence="4">cv. Nipponbare</strain>
    </source>
</reference>
<evidence type="ECO:0000313" key="4">
    <source>
        <dbReference type="Proteomes" id="UP000000763"/>
    </source>
</evidence>
<protein>
    <submittedName>
        <fullName evidence="3">Uncharacterized protein</fullName>
    </submittedName>
</protein>
<accession>Q6Z8U7</accession>
<dbReference type="AlphaFoldDB" id="Q6Z8U7"/>
<dbReference type="EMBL" id="AP004620">
    <property type="protein sequence ID" value="BAD09682.1"/>
    <property type="molecule type" value="Genomic_DNA"/>
</dbReference>